<dbReference type="Proteomes" id="UP000717585">
    <property type="component" value="Unassembled WGS sequence"/>
</dbReference>
<organism evidence="2 3">
    <name type="scientific">Carpediemonas membranifera</name>
    <dbReference type="NCBI Taxonomy" id="201153"/>
    <lineage>
        <taxon>Eukaryota</taxon>
        <taxon>Metamonada</taxon>
        <taxon>Carpediemonas-like organisms</taxon>
        <taxon>Carpediemonas</taxon>
    </lineage>
</organism>
<dbReference type="EMBL" id="JAHDYR010000003">
    <property type="protein sequence ID" value="KAG9397340.1"/>
    <property type="molecule type" value="Genomic_DNA"/>
</dbReference>
<proteinExistence type="predicted"/>
<sequence length="492" mass="54709">MNLGAKQLISPAKLRQNKPIYRKYVSTRLLRHLAMKVDEERAKNITRLQKAEDAFRSFMPSCKIVVQGSYYAQYATADSDLDLVLLDDTELPVLMQQMQAQLGPTTTAKEIRFVNARTPLVTLIIEDVLVQISAAQPHALSNTKRLTRMLSSAPQVAFPTLCILKHVLGCISLNIPSWAASLTMIRMFEGGTLPDVSDPVEMLSSILEQLIAKPSILFGHGATRQSTGQIHDLEYEGETKVIGPTIKIGDLLDVLEFVDEELHSAAEAVPAEDPPTAVLQTIEDVLLTTTASTATIVGPHGYGLAFTGDTVEIDSEMPQCADIQACVREVVAGLKTAFRVDPVVDGTLIMINVSGNIFQLNLDPLTCRWQWTNWIYRTLQLNTDEFRAAVLKFMSAFVDVISPAFPTEAAALLAMLVLRVDNVIGGISNQPTSAKPKDDYFVDMRDVFDRMVDRVVSNGGQSFWYVETPDKLTQYKLYRWQLREVIGRMKRM</sequence>
<gene>
    <name evidence="2" type="ORF">J8273_1255</name>
</gene>
<dbReference type="AlphaFoldDB" id="A0A8J6B1M3"/>
<reference evidence="2" key="1">
    <citation type="submission" date="2021-05" db="EMBL/GenBank/DDBJ databases">
        <title>A free-living protist that lacks canonical eukaryotic 1 DNA replication and segregation systems.</title>
        <authorList>
            <person name="Salas-Leiva D.E."/>
            <person name="Tromer E.C."/>
            <person name="Curtis B.A."/>
            <person name="Jerlstrom-Hultqvist J."/>
            <person name="Kolisko M."/>
            <person name="Yi Z."/>
            <person name="Salas-Leiva J.S."/>
            <person name="Gallot-Lavallee L."/>
            <person name="Kops G.J.P.L."/>
            <person name="Archibald J.M."/>
            <person name="Simpson A.G.B."/>
            <person name="Roger A.J."/>
        </authorList>
    </citation>
    <scope>NUCLEOTIDE SEQUENCE</scope>
    <source>
        <strain evidence="2">BICM</strain>
    </source>
</reference>
<accession>A0A8J6B1M3</accession>
<dbReference type="Gene3D" id="3.30.460.10">
    <property type="entry name" value="Beta Polymerase, domain 2"/>
    <property type="match status" value="1"/>
</dbReference>
<evidence type="ECO:0000313" key="3">
    <source>
        <dbReference type="Proteomes" id="UP000717585"/>
    </source>
</evidence>
<dbReference type="Pfam" id="PF22600">
    <property type="entry name" value="MTPAP-like_central"/>
    <property type="match status" value="1"/>
</dbReference>
<evidence type="ECO:0000313" key="2">
    <source>
        <dbReference type="EMBL" id="KAG9397340.1"/>
    </source>
</evidence>
<dbReference type="InterPro" id="IPR043519">
    <property type="entry name" value="NT_sf"/>
</dbReference>
<comment type="caution">
    <text evidence="2">The sequence shown here is derived from an EMBL/GenBank/DDBJ whole genome shotgun (WGS) entry which is preliminary data.</text>
</comment>
<evidence type="ECO:0000259" key="1">
    <source>
        <dbReference type="Pfam" id="PF22600"/>
    </source>
</evidence>
<protein>
    <recommendedName>
        <fullName evidence="1">Poly(A) RNA polymerase mitochondrial-like central palm domain-containing protein</fullName>
    </recommendedName>
</protein>
<keyword evidence="3" id="KW-1185">Reference proteome</keyword>
<dbReference type="SUPFAM" id="SSF81301">
    <property type="entry name" value="Nucleotidyltransferase"/>
    <property type="match status" value="1"/>
</dbReference>
<feature type="domain" description="Poly(A) RNA polymerase mitochondrial-like central palm" evidence="1">
    <location>
        <begin position="40"/>
        <end position="145"/>
    </location>
</feature>
<dbReference type="InterPro" id="IPR054708">
    <property type="entry name" value="MTPAP-like_central"/>
</dbReference>
<name>A0A8J6B1M3_9EUKA</name>